<organism evidence="2 4">
    <name type="scientific">Pristionchus fissidentatus</name>
    <dbReference type="NCBI Taxonomy" id="1538716"/>
    <lineage>
        <taxon>Eukaryota</taxon>
        <taxon>Metazoa</taxon>
        <taxon>Ecdysozoa</taxon>
        <taxon>Nematoda</taxon>
        <taxon>Chromadorea</taxon>
        <taxon>Rhabditida</taxon>
        <taxon>Rhabditina</taxon>
        <taxon>Diplogasteromorpha</taxon>
        <taxon>Diplogasteroidea</taxon>
        <taxon>Neodiplogasteridae</taxon>
        <taxon>Pristionchus</taxon>
    </lineage>
</organism>
<dbReference type="Proteomes" id="UP001432322">
    <property type="component" value="Unassembled WGS sequence"/>
</dbReference>
<protein>
    <submittedName>
        <fullName evidence="2">Uncharacterized protein</fullName>
    </submittedName>
</protein>
<evidence type="ECO:0000313" key="2">
    <source>
        <dbReference type="EMBL" id="GMT20158.1"/>
    </source>
</evidence>
<keyword evidence="4" id="KW-1185">Reference proteome</keyword>
<name>A0AAV5VP85_9BILA</name>
<proteinExistence type="predicted"/>
<feature type="non-terminal residue" evidence="2">
    <location>
        <position position="1"/>
    </location>
</feature>
<dbReference type="EMBL" id="BTSY01000003">
    <property type="protein sequence ID" value="GMT20158.1"/>
    <property type="molecule type" value="Genomic_DNA"/>
</dbReference>
<gene>
    <name evidence="2" type="ORF">PFISCL1PPCAC_11455</name>
    <name evidence="3" type="ORF">PFISCL1PPCAC_28664</name>
</gene>
<evidence type="ECO:0000313" key="4">
    <source>
        <dbReference type="Proteomes" id="UP001432322"/>
    </source>
</evidence>
<comment type="caution">
    <text evidence="2">The sequence shown here is derived from an EMBL/GenBank/DDBJ whole genome shotgun (WGS) entry which is preliminary data.</text>
</comment>
<dbReference type="EMBL" id="BTSY01000115">
    <property type="protein sequence ID" value="GMT37367.1"/>
    <property type="molecule type" value="Genomic_DNA"/>
</dbReference>
<reference evidence="2" key="1">
    <citation type="submission" date="2023-10" db="EMBL/GenBank/DDBJ databases">
        <title>Genome assembly of Pristionchus species.</title>
        <authorList>
            <person name="Yoshida K."/>
            <person name="Sommer R.J."/>
        </authorList>
    </citation>
    <scope>NUCLEOTIDE SEQUENCE</scope>
    <source>
        <strain evidence="2">RS5133</strain>
    </source>
</reference>
<feature type="compositionally biased region" description="Basic and acidic residues" evidence="1">
    <location>
        <begin position="51"/>
        <end position="60"/>
    </location>
</feature>
<accession>A0AAV5VP85</accession>
<sequence length="91" mass="10142">IQMPNETSNAIPSVETSSSPPPYASQVLDANSSSPTVPFPIISEQPPSYDEIMRKNDDNRSTTSSIEDFTWRDIFCCWLFIQGWKIAGGKD</sequence>
<feature type="region of interest" description="Disordered" evidence="1">
    <location>
        <begin position="1"/>
        <end position="64"/>
    </location>
</feature>
<feature type="compositionally biased region" description="Polar residues" evidence="1">
    <location>
        <begin position="1"/>
        <end position="18"/>
    </location>
</feature>
<evidence type="ECO:0000313" key="3">
    <source>
        <dbReference type="EMBL" id="GMT37367.1"/>
    </source>
</evidence>
<evidence type="ECO:0000256" key="1">
    <source>
        <dbReference type="SAM" id="MobiDB-lite"/>
    </source>
</evidence>
<dbReference type="AlphaFoldDB" id="A0AAV5VP85"/>